<evidence type="ECO:0000259" key="4">
    <source>
        <dbReference type="PROSITE" id="PS51471"/>
    </source>
</evidence>
<evidence type="ECO:0000313" key="5">
    <source>
        <dbReference type="EMBL" id="KAF2968297.1"/>
    </source>
</evidence>
<gene>
    <name evidence="5" type="ORF">GQX73_g5275</name>
</gene>
<feature type="compositionally biased region" description="Low complexity" evidence="2">
    <location>
        <begin position="371"/>
        <end position="395"/>
    </location>
</feature>
<dbReference type="InterPro" id="IPR037151">
    <property type="entry name" value="AlkB-like_sf"/>
</dbReference>
<feature type="compositionally biased region" description="Basic and acidic residues" evidence="2">
    <location>
        <begin position="990"/>
        <end position="1003"/>
    </location>
</feature>
<feature type="region of interest" description="Disordered" evidence="2">
    <location>
        <begin position="81"/>
        <end position="121"/>
    </location>
</feature>
<dbReference type="GO" id="GO:0006307">
    <property type="term" value="P:DNA alkylation repair"/>
    <property type="evidence" value="ECO:0007669"/>
    <property type="project" value="InterPro"/>
</dbReference>
<dbReference type="AlphaFoldDB" id="A0A7C8N786"/>
<dbReference type="OrthoDB" id="445341at2759"/>
<dbReference type="Pfam" id="PF24470">
    <property type="entry name" value="Thiored_Isochorism"/>
    <property type="match status" value="1"/>
</dbReference>
<comment type="similarity">
    <text evidence="1">Belongs to the isochorismatase family.</text>
</comment>
<dbReference type="Pfam" id="PF13532">
    <property type="entry name" value="2OG-FeII_Oxy_2"/>
    <property type="match status" value="1"/>
</dbReference>
<dbReference type="PROSITE" id="PS50405">
    <property type="entry name" value="GST_CTER"/>
    <property type="match status" value="1"/>
</dbReference>
<evidence type="ECO:0000259" key="3">
    <source>
        <dbReference type="PROSITE" id="PS50405"/>
    </source>
</evidence>
<feature type="region of interest" description="Disordered" evidence="2">
    <location>
        <begin position="1056"/>
        <end position="1075"/>
    </location>
</feature>
<feature type="region of interest" description="Disordered" evidence="2">
    <location>
        <begin position="979"/>
        <end position="1003"/>
    </location>
</feature>
<comment type="caution">
    <text evidence="5">The sequence shown here is derived from an EMBL/GenBank/DDBJ whole genome shotgun (WGS) entry which is preliminary data.</text>
</comment>
<dbReference type="Proteomes" id="UP000481858">
    <property type="component" value="Unassembled WGS sequence"/>
</dbReference>
<feature type="compositionally biased region" description="Basic residues" evidence="2">
    <location>
        <begin position="697"/>
        <end position="716"/>
    </location>
</feature>
<dbReference type="Gene3D" id="1.20.1050.130">
    <property type="match status" value="1"/>
</dbReference>
<evidence type="ECO:0000313" key="6">
    <source>
        <dbReference type="Proteomes" id="UP000481858"/>
    </source>
</evidence>
<dbReference type="CDD" id="cd00431">
    <property type="entry name" value="cysteine_hydrolases"/>
    <property type="match status" value="1"/>
</dbReference>
<dbReference type="InterPro" id="IPR057088">
    <property type="entry name" value="GLRG_09195_Thiored"/>
</dbReference>
<dbReference type="SUPFAM" id="SSF47616">
    <property type="entry name" value="GST C-terminal domain-like"/>
    <property type="match status" value="1"/>
</dbReference>
<accession>A0A7C8N786</accession>
<dbReference type="PANTHER" id="PTHR31212:SF5">
    <property type="entry name" value="ISOCHORISMATASE FAMILY PROTEIN FAMILY (AFU_ORTHOLOGUE AFUA_3G14500)"/>
    <property type="match status" value="1"/>
</dbReference>
<name>A0A7C8N786_9PEZI</name>
<dbReference type="InterPro" id="IPR010987">
    <property type="entry name" value="Glutathione-S-Trfase_C-like"/>
</dbReference>
<feature type="compositionally biased region" description="Low complexity" evidence="2">
    <location>
        <begin position="528"/>
        <end position="548"/>
    </location>
</feature>
<feature type="compositionally biased region" description="Basic and acidic residues" evidence="2">
    <location>
        <begin position="346"/>
        <end position="358"/>
    </location>
</feature>
<dbReference type="InParanoid" id="A0A7C8N786"/>
<reference evidence="5 6" key="1">
    <citation type="submission" date="2019-12" db="EMBL/GenBank/DDBJ databases">
        <title>Draft genome sequence of the ascomycete Xylaria multiplex DSM 110363.</title>
        <authorList>
            <person name="Buettner E."/>
            <person name="Kellner H."/>
        </authorList>
    </citation>
    <scope>NUCLEOTIDE SEQUENCE [LARGE SCALE GENOMIC DNA]</scope>
    <source>
        <strain evidence="5 6">DSM 110363</strain>
    </source>
</reference>
<feature type="region of interest" description="Disordered" evidence="2">
    <location>
        <begin position="240"/>
        <end position="559"/>
    </location>
</feature>
<evidence type="ECO:0000256" key="2">
    <source>
        <dbReference type="SAM" id="MobiDB-lite"/>
    </source>
</evidence>
<dbReference type="InterPro" id="IPR032854">
    <property type="entry name" value="ALKBH3"/>
</dbReference>
<dbReference type="InterPro" id="IPR036282">
    <property type="entry name" value="Glutathione-S-Trfase_C_sf"/>
</dbReference>
<evidence type="ECO:0008006" key="7">
    <source>
        <dbReference type="Google" id="ProtNLM"/>
    </source>
</evidence>
<dbReference type="InterPro" id="IPR000868">
    <property type="entry name" value="Isochorismatase-like_dom"/>
</dbReference>
<dbReference type="InterPro" id="IPR005123">
    <property type="entry name" value="Oxoglu/Fe-dep_dioxygenase_dom"/>
</dbReference>
<dbReference type="SUPFAM" id="SSF51197">
    <property type="entry name" value="Clavaminate synthase-like"/>
    <property type="match status" value="1"/>
</dbReference>
<feature type="compositionally biased region" description="Basic and acidic residues" evidence="2">
    <location>
        <begin position="1061"/>
        <end position="1075"/>
    </location>
</feature>
<feature type="domain" description="GST C-terminal" evidence="3">
    <location>
        <begin position="953"/>
        <end position="1101"/>
    </location>
</feature>
<feature type="region of interest" description="Disordered" evidence="2">
    <location>
        <begin position="693"/>
        <end position="733"/>
    </location>
</feature>
<dbReference type="InterPro" id="IPR027450">
    <property type="entry name" value="AlkB-like"/>
</dbReference>
<feature type="compositionally biased region" description="Basic and acidic residues" evidence="2">
    <location>
        <begin position="396"/>
        <end position="407"/>
    </location>
</feature>
<feature type="compositionally biased region" description="Basic residues" evidence="2">
    <location>
        <begin position="318"/>
        <end position="335"/>
    </location>
</feature>
<dbReference type="Pfam" id="PF00857">
    <property type="entry name" value="Isochorismatase"/>
    <property type="match status" value="1"/>
</dbReference>
<protein>
    <recommendedName>
        <fullName evidence="7">Fe2OG dioxygenase domain-containing protein</fullName>
    </recommendedName>
</protein>
<evidence type="ECO:0000256" key="1">
    <source>
        <dbReference type="ARBA" id="ARBA00006336"/>
    </source>
</evidence>
<sequence>MFPIDTAVLPSLATRKALLVVDAQNDFLAEDGALPVIMPVDLAQRISDLARDFRGNGGEIIWVQSQFESPRPVEEEQIMISDMPSSSASAAPSRGRRSRTAPPVTEPASSPEAFLTPDGKGRISCVRAGAPGTEMHPLVKQAVGPRDHVLTKKYYSAFKAEGLLGLLRVRFVTELFICGSLTNIGVMATAIEAASYGFTIIIVDDCCGSQSMSRHRTALRQITSMTGCDTLSAANVLNMTRPRPSSSERGGQQRQHRHRDAAGGRSPTVRVRRGRGDAVAPSASDIQPSLERLSLSGEPAAADEHAPTAITPSSQQRGQRRSRRSKSRSRSRSRARSPTALQPMARPDHPQAKNRTDQDTVTAAPRTRLPTTNNTTTNSNNADVSAAAASQSKNANDSRHESVRRDEQEEIGDPPRRGSISSSLSKRRSQQSPPSQSQSTSPLSAPPLLELHPNNTNNAKKNVNAVNKERNKSKGVENTLTRTQNANSSGSSKDLFESSETSSTPINTTSKATGATSSSPPLLLSHGNSLTNPNNNNSKIKSSTMKTKAPLPQEDAQSAPLCEGDTKVIYNILPESLCNDIFGRIESEVAWQRMSHQGGQVPRLVAVQGVIEADGSKPIYRFPADESPPLRPFTPAVDAIRAVVEKKLGHPLNHVLIQLYRTGTDYISEHSDKTLDIVRDSFIANVSLGAERTMTLRTKRRPKRTKSRSPKGRKAGFKTETADSTDDSPKRDVQRARLPHNSLFQMGLATNAHWLHAIRQDKRAPRDKASAELAYDEARISLTFRQIGTYLSADEELIWGQGAKAKTREKAGAVANGLSDDAIAMLRAFGRENQDPTFVWEDHYGPGFDVLHITTAKRLFLSENDNVVNLRLRALMAELGISYARGSLSGGDDEGKRAVDDIDSGVKLEMGKEKSTSNDVPVKFVDNDDAKTMVVGQQNIMLYIEATYGDGNTANEKGIVSERFEQGLEFLDLWRSTSFPPLPSPPSNQNEKEKEKETDKGTKDKYIEKVTRLLAPWEEYAAEAAFIAGPEPSLPDFSFWPVLHDILSSSPFLYPPPSPELEDRGGEGAEKRKGGDALQLPHLRVYYDRMRAREAIAQVLG</sequence>
<dbReference type="PANTHER" id="PTHR31212">
    <property type="entry name" value="ALPHA-KETOGLUTARATE-DEPENDENT DIOXYGENASE ALKB HOMOLOG 3"/>
    <property type="match status" value="1"/>
</dbReference>
<dbReference type="SUPFAM" id="SSF52499">
    <property type="entry name" value="Isochorismatase-like hydrolases"/>
    <property type="match status" value="1"/>
</dbReference>
<organism evidence="5 6">
    <name type="scientific">Xylaria multiplex</name>
    <dbReference type="NCBI Taxonomy" id="323545"/>
    <lineage>
        <taxon>Eukaryota</taxon>
        <taxon>Fungi</taxon>
        <taxon>Dikarya</taxon>
        <taxon>Ascomycota</taxon>
        <taxon>Pezizomycotina</taxon>
        <taxon>Sordariomycetes</taxon>
        <taxon>Xylariomycetidae</taxon>
        <taxon>Xylariales</taxon>
        <taxon>Xylariaceae</taxon>
        <taxon>Xylaria</taxon>
    </lineage>
</organism>
<dbReference type="CDD" id="cd00299">
    <property type="entry name" value="GST_C_family"/>
    <property type="match status" value="1"/>
</dbReference>
<dbReference type="EMBL" id="WUBL01000053">
    <property type="protein sequence ID" value="KAF2968297.1"/>
    <property type="molecule type" value="Genomic_DNA"/>
</dbReference>
<feature type="domain" description="Fe2OG dioxygenase" evidence="4">
    <location>
        <begin position="651"/>
        <end position="788"/>
    </location>
</feature>
<dbReference type="InterPro" id="IPR036380">
    <property type="entry name" value="Isochorismatase-like_sf"/>
</dbReference>
<dbReference type="GO" id="GO:0051213">
    <property type="term" value="F:dioxygenase activity"/>
    <property type="evidence" value="ECO:0007669"/>
    <property type="project" value="InterPro"/>
</dbReference>
<dbReference type="Gene3D" id="2.60.120.590">
    <property type="entry name" value="Alpha-ketoglutarate-dependent dioxygenase AlkB-like"/>
    <property type="match status" value="1"/>
</dbReference>
<feature type="compositionally biased region" description="Low complexity" evidence="2">
    <location>
        <begin position="84"/>
        <end position="93"/>
    </location>
</feature>
<dbReference type="Gene3D" id="3.40.50.850">
    <property type="entry name" value="Isochorismatase-like"/>
    <property type="match status" value="1"/>
</dbReference>
<feature type="compositionally biased region" description="Polar residues" evidence="2">
    <location>
        <begin position="476"/>
        <end position="507"/>
    </location>
</feature>
<dbReference type="PROSITE" id="PS51471">
    <property type="entry name" value="FE2OG_OXY"/>
    <property type="match status" value="1"/>
</dbReference>
<proteinExistence type="inferred from homology"/>
<feature type="compositionally biased region" description="Low complexity" evidence="2">
    <location>
        <begin position="417"/>
        <end position="466"/>
    </location>
</feature>
<keyword evidence="6" id="KW-1185">Reference proteome</keyword>
<feature type="compositionally biased region" description="Low complexity" evidence="2">
    <location>
        <begin position="508"/>
        <end position="519"/>
    </location>
</feature>